<dbReference type="PANTHER" id="PTHR43840:SF15">
    <property type="entry name" value="MITOCHONDRIAL METAL TRANSPORTER 1-RELATED"/>
    <property type="match status" value="1"/>
</dbReference>
<evidence type="ECO:0000259" key="10">
    <source>
        <dbReference type="Pfam" id="PF01545"/>
    </source>
</evidence>
<dbReference type="PANTHER" id="PTHR43840">
    <property type="entry name" value="MITOCHONDRIAL METAL TRANSPORTER 1-RELATED"/>
    <property type="match status" value="1"/>
</dbReference>
<gene>
    <name evidence="12" type="primary">czcD.2</name>
    <name evidence="12" type="ORF">GCM10007878_00850</name>
</gene>
<evidence type="ECO:0000256" key="8">
    <source>
        <dbReference type="ARBA" id="ARBA00023136"/>
    </source>
</evidence>
<dbReference type="InterPro" id="IPR058533">
    <property type="entry name" value="Cation_efflux_TM"/>
</dbReference>
<evidence type="ECO:0000256" key="7">
    <source>
        <dbReference type="ARBA" id="ARBA00022989"/>
    </source>
</evidence>
<feature type="transmembrane region" description="Helical" evidence="9">
    <location>
        <begin position="162"/>
        <end position="179"/>
    </location>
</feature>
<comment type="subcellular location">
    <subcellularLocation>
        <location evidence="1">Membrane</location>
        <topology evidence="1">Multi-pass membrane protein</topology>
    </subcellularLocation>
</comment>
<comment type="caution">
    <text evidence="12">The sequence shown here is derived from an EMBL/GenBank/DDBJ whole genome shotgun (WGS) entry which is preliminary data.</text>
</comment>
<protein>
    <submittedName>
        <fullName evidence="12">Cation diffusion facilitator transporter</fullName>
    </submittedName>
</protein>
<keyword evidence="4" id="KW-0408">Iron</keyword>
<keyword evidence="13" id="KW-1185">Reference proteome</keyword>
<feature type="transmembrane region" description="Helical" evidence="9">
    <location>
        <begin position="114"/>
        <end position="135"/>
    </location>
</feature>
<keyword evidence="4" id="KW-0410">Iron transport</keyword>
<dbReference type="Proteomes" id="UP001156682">
    <property type="component" value="Unassembled WGS sequence"/>
</dbReference>
<feature type="transmembrane region" description="Helical" evidence="9">
    <location>
        <begin position="15"/>
        <end position="36"/>
    </location>
</feature>
<evidence type="ECO:0000256" key="5">
    <source>
        <dbReference type="ARBA" id="ARBA00022692"/>
    </source>
</evidence>
<evidence type="ECO:0000256" key="6">
    <source>
        <dbReference type="ARBA" id="ARBA00022906"/>
    </source>
</evidence>
<keyword evidence="3" id="KW-0813">Transport</keyword>
<dbReference type="InterPro" id="IPR027469">
    <property type="entry name" value="Cation_efflux_TMD_sf"/>
</dbReference>
<keyword evidence="5 9" id="KW-0812">Transmembrane</keyword>
<evidence type="ECO:0000313" key="13">
    <source>
        <dbReference type="Proteomes" id="UP001156682"/>
    </source>
</evidence>
<feature type="transmembrane region" description="Helical" evidence="9">
    <location>
        <begin position="84"/>
        <end position="102"/>
    </location>
</feature>
<accession>A0ABQ5ZR81</accession>
<keyword evidence="8 9" id="KW-0472">Membrane</keyword>
<keyword evidence="6" id="KW-0406">Ion transport</keyword>
<dbReference type="InterPro" id="IPR036837">
    <property type="entry name" value="Cation_efflux_CTD_sf"/>
</dbReference>
<comment type="similarity">
    <text evidence="2">Belongs to the cation diffusion facilitator (CDF) transporter (TC 2.A.4) family. FieF subfamily.</text>
</comment>
<dbReference type="Gene3D" id="3.30.70.1350">
    <property type="entry name" value="Cation efflux protein, cytoplasmic domain"/>
    <property type="match status" value="1"/>
</dbReference>
<feature type="domain" description="Cation efflux protein cytoplasmic" evidence="11">
    <location>
        <begin position="214"/>
        <end position="292"/>
    </location>
</feature>
<dbReference type="EMBL" id="BSOR01000001">
    <property type="protein sequence ID" value="GLR62650.1"/>
    <property type="molecule type" value="Genomic_DNA"/>
</dbReference>
<evidence type="ECO:0000256" key="3">
    <source>
        <dbReference type="ARBA" id="ARBA00022448"/>
    </source>
</evidence>
<evidence type="ECO:0000259" key="11">
    <source>
        <dbReference type="Pfam" id="PF16916"/>
    </source>
</evidence>
<dbReference type="Pfam" id="PF16916">
    <property type="entry name" value="ZT_dimer"/>
    <property type="match status" value="1"/>
</dbReference>
<feature type="domain" description="Cation efflux protein transmembrane" evidence="10">
    <location>
        <begin position="17"/>
        <end position="210"/>
    </location>
</feature>
<dbReference type="InterPro" id="IPR050291">
    <property type="entry name" value="CDF_Transporter"/>
</dbReference>
<dbReference type="SUPFAM" id="SSF161111">
    <property type="entry name" value="Cation efflux protein transmembrane domain-like"/>
    <property type="match status" value="1"/>
</dbReference>
<keyword evidence="6" id="KW-0864">Zinc transport</keyword>
<dbReference type="Gene3D" id="1.20.1510.10">
    <property type="entry name" value="Cation efflux protein transmembrane domain"/>
    <property type="match status" value="1"/>
</dbReference>
<dbReference type="RefSeq" id="WP_051610138.1">
    <property type="nucleotide sequence ID" value="NZ_BSOR01000001.1"/>
</dbReference>
<evidence type="ECO:0000256" key="9">
    <source>
        <dbReference type="SAM" id="Phobius"/>
    </source>
</evidence>
<evidence type="ECO:0000313" key="12">
    <source>
        <dbReference type="EMBL" id="GLR62650.1"/>
    </source>
</evidence>
<evidence type="ECO:0000256" key="4">
    <source>
        <dbReference type="ARBA" id="ARBA00022496"/>
    </source>
</evidence>
<dbReference type="NCBIfam" id="TIGR01297">
    <property type="entry name" value="CDF"/>
    <property type="match status" value="1"/>
</dbReference>
<evidence type="ECO:0000256" key="1">
    <source>
        <dbReference type="ARBA" id="ARBA00004141"/>
    </source>
</evidence>
<dbReference type="SUPFAM" id="SSF160240">
    <property type="entry name" value="Cation efflux protein cytoplasmic domain-like"/>
    <property type="match status" value="1"/>
</dbReference>
<dbReference type="InterPro" id="IPR002524">
    <property type="entry name" value="Cation_efflux"/>
</dbReference>
<keyword evidence="7 9" id="KW-1133">Transmembrane helix</keyword>
<organism evidence="12 13">
    <name type="scientific">Marinospirillum insulare</name>
    <dbReference type="NCBI Taxonomy" id="217169"/>
    <lineage>
        <taxon>Bacteria</taxon>
        <taxon>Pseudomonadati</taxon>
        <taxon>Pseudomonadota</taxon>
        <taxon>Gammaproteobacteria</taxon>
        <taxon>Oceanospirillales</taxon>
        <taxon>Oceanospirillaceae</taxon>
        <taxon>Marinospirillum</taxon>
    </lineage>
</organism>
<proteinExistence type="inferred from homology"/>
<name>A0ABQ5ZR81_9GAMM</name>
<evidence type="ECO:0000256" key="2">
    <source>
        <dbReference type="ARBA" id="ARBA00010212"/>
    </source>
</evidence>
<dbReference type="InterPro" id="IPR027470">
    <property type="entry name" value="Cation_efflux_CTD"/>
</dbReference>
<sequence length="401" mass="44959">MPNNRAAETRAAHKVTLIGMLVNALNALAKILVGVWANSSALIADAIHSFSDLLSDALVLVATHFGRQKPDEDHPYGHDRYETLATLLLGTILIAVAGALVWDSLRRLLQPGELIIPGTLALVVAAASVLSKEWIYRYTLKIAKKINSKLLEANAWHHRTDALSSIVVFIALLGSLFGFSWLDQLAAVIVGIMVAKMGAELIWESLKELVDTALPAEETDRIYSAARSIPGVRDVHHLRTRTMGSRTLLDIHLQVAPYLSVSEGHEIGVWVARKLRDDFEHISDVTFHIDPEDDEETDNPDPANMLPLRPNIMAQLHSCWQGDEDYERPHHTTLHYLDLSIDVDLFYPADQIETSQISDFETRLKTKAEHLPWLRDVKVWVGYITPRETAKKQKIYCVKEI</sequence>
<reference evidence="13" key="1">
    <citation type="journal article" date="2019" name="Int. J. Syst. Evol. Microbiol.">
        <title>The Global Catalogue of Microorganisms (GCM) 10K type strain sequencing project: providing services to taxonomists for standard genome sequencing and annotation.</title>
        <authorList>
            <consortium name="The Broad Institute Genomics Platform"/>
            <consortium name="The Broad Institute Genome Sequencing Center for Infectious Disease"/>
            <person name="Wu L."/>
            <person name="Ma J."/>
        </authorList>
    </citation>
    <scope>NUCLEOTIDE SEQUENCE [LARGE SCALE GENOMIC DNA]</scope>
    <source>
        <strain evidence="13">NBRC 100033</strain>
    </source>
</reference>
<dbReference type="Pfam" id="PF01545">
    <property type="entry name" value="Cation_efflux"/>
    <property type="match status" value="1"/>
</dbReference>
<keyword evidence="6" id="KW-0862">Zinc</keyword>